<name>A0AA97AMY8_LEPBY</name>
<proteinExistence type="predicted"/>
<feature type="chain" id="PRO_5041717626" evidence="1">
    <location>
        <begin position="23"/>
        <end position="285"/>
    </location>
</feature>
<organism evidence="2">
    <name type="scientific">Leptolyngbya boryana CZ1</name>
    <dbReference type="NCBI Taxonomy" id="3060204"/>
    <lineage>
        <taxon>Bacteria</taxon>
        <taxon>Bacillati</taxon>
        <taxon>Cyanobacteriota</taxon>
        <taxon>Cyanophyceae</taxon>
        <taxon>Leptolyngbyales</taxon>
        <taxon>Leptolyngbyaceae</taxon>
        <taxon>Leptolyngbya group</taxon>
        <taxon>Leptolyngbya</taxon>
    </lineage>
</organism>
<feature type="signal peptide" evidence="1">
    <location>
        <begin position="1"/>
        <end position="22"/>
    </location>
</feature>
<dbReference type="InterPro" id="IPR031975">
    <property type="entry name" value="Pilin_GH"/>
</dbReference>
<reference evidence="2" key="2">
    <citation type="submission" date="2023-07" db="EMBL/GenBank/DDBJ databases">
        <authorList>
            <person name="Bai X.-H."/>
            <person name="Wang H.-H."/>
            <person name="Wang J."/>
            <person name="Ma M.-Y."/>
            <person name="Hu H.-H."/>
            <person name="Song Z.-L."/>
            <person name="Ma H.-G."/>
            <person name="Fan Y."/>
            <person name="Du C.-Y."/>
            <person name="Xu J.-C."/>
        </authorList>
    </citation>
    <scope>NUCLEOTIDE SEQUENCE</scope>
    <source>
        <strain evidence="2">CZ1</strain>
    </source>
</reference>
<dbReference type="EMBL" id="CP130144">
    <property type="protein sequence ID" value="WNZ45293.1"/>
    <property type="molecule type" value="Genomic_DNA"/>
</dbReference>
<protein>
    <submittedName>
        <fullName evidence="2">Type IV pilin-like G/H family protein</fullName>
    </submittedName>
</protein>
<evidence type="ECO:0000313" key="2">
    <source>
        <dbReference type="EMBL" id="WNZ45293.1"/>
    </source>
</evidence>
<evidence type="ECO:0000256" key="1">
    <source>
        <dbReference type="SAM" id="SignalP"/>
    </source>
</evidence>
<gene>
    <name evidence="2" type="ORF">Q2T42_26240</name>
</gene>
<dbReference type="AlphaFoldDB" id="A0AA97AMY8"/>
<dbReference type="RefSeq" id="WP_316427011.1">
    <property type="nucleotide sequence ID" value="NZ_CP130144.1"/>
</dbReference>
<accession>A0AA97AMY8</accession>
<sequence>MKLANWFTICSSLVLLPALVLAQPTSEASQQIVGRWEGIYKETKMSMPLIFRFTSTGKLVVAVPAGNRQGLRAYWANYQLDPKPNPMHIDLSFEGDHNVIQTIVEIPNPRTLKLQLRPTESSRKRPIAFRDEVQFQKVSETAIVPLTQLSEAERSTSGEGQFVMTTLIRSAILHRVETDQFAKHLIELGLNSTSTQNYRFQLSSKGNQLVLIARPKKAGIKSYIAVISSEPSRDQGSTQLGAAATICQSVRASTIAPPMPKVSPRNSDRAHPIITCGSGSAPLSF</sequence>
<keyword evidence="1" id="KW-0732">Signal</keyword>
<reference evidence="2" key="1">
    <citation type="journal article" date="2023" name="Plants (Basel)">
        <title>Genomic Analysis of Leptolyngbya boryana CZ1 Reveals Efficient Carbon Fixation Modules.</title>
        <authorList>
            <person name="Bai X."/>
            <person name="Wang H."/>
            <person name="Cheng W."/>
            <person name="Wang J."/>
            <person name="Ma M."/>
            <person name="Hu H."/>
            <person name="Song Z."/>
            <person name="Ma H."/>
            <person name="Fan Y."/>
            <person name="Du C."/>
            <person name="Xu J."/>
        </authorList>
    </citation>
    <scope>NUCLEOTIDE SEQUENCE</scope>
    <source>
        <strain evidence="2">CZ1</strain>
    </source>
</reference>
<dbReference type="Pfam" id="PF16734">
    <property type="entry name" value="Pilin_GH"/>
    <property type="match status" value="1"/>
</dbReference>